<evidence type="ECO:0000256" key="2">
    <source>
        <dbReference type="ARBA" id="ARBA00005417"/>
    </source>
</evidence>
<keyword evidence="7" id="KW-0472">Membrane</keyword>
<dbReference type="GO" id="GO:0005524">
    <property type="term" value="F:ATP binding"/>
    <property type="evidence" value="ECO:0007669"/>
    <property type="project" value="UniProtKB-KW"/>
</dbReference>
<gene>
    <name evidence="9" type="ORF">AEAE_1199</name>
</gene>
<dbReference type="CDD" id="cd03257">
    <property type="entry name" value="ABC_NikE_OppD_transporters"/>
    <property type="match status" value="2"/>
</dbReference>
<name>A0A261F7V0_9BIFI</name>
<dbReference type="Pfam" id="PF08352">
    <property type="entry name" value="oligo_HPY"/>
    <property type="match status" value="2"/>
</dbReference>
<dbReference type="Gene3D" id="3.40.50.300">
    <property type="entry name" value="P-loop containing nucleotide triphosphate hydrolases"/>
    <property type="match status" value="2"/>
</dbReference>
<dbReference type="FunFam" id="3.40.50.300:FF:000016">
    <property type="entry name" value="Oligopeptide ABC transporter ATP-binding component"/>
    <property type="match status" value="2"/>
</dbReference>
<evidence type="ECO:0000256" key="6">
    <source>
        <dbReference type="ARBA" id="ARBA00022840"/>
    </source>
</evidence>
<dbReference type="InterPro" id="IPR003439">
    <property type="entry name" value="ABC_transporter-like_ATP-bd"/>
</dbReference>
<comment type="subcellular location">
    <subcellularLocation>
        <location evidence="1">Cell membrane</location>
        <topology evidence="1">Peripheral membrane protein</topology>
    </subcellularLocation>
</comment>
<reference evidence="9 10" key="1">
    <citation type="journal article" date="2017" name="BMC Genomics">
        <title>Comparative genomic and phylogenomic analyses of the Bifidobacteriaceae family.</title>
        <authorList>
            <person name="Lugli G.A."/>
            <person name="Milani C."/>
            <person name="Turroni F."/>
            <person name="Duranti S."/>
            <person name="Mancabelli L."/>
            <person name="Mangifesta M."/>
            <person name="Ferrario C."/>
            <person name="Modesto M."/>
            <person name="Mattarelli P."/>
            <person name="Jiri K."/>
            <person name="van Sinderen D."/>
            <person name="Ventura M."/>
        </authorList>
    </citation>
    <scope>NUCLEOTIDE SEQUENCE [LARGE SCALE GENOMIC DNA]</scope>
    <source>
        <strain evidence="9 10">LMG 21773</strain>
    </source>
</reference>
<dbReference type="SMART" id="SM00382">
    <property type="entry name" value="AAA"/>
    <property type="match status" value="2"/>
</dbReference>
<dbReference type="Pfam" id="PF00005">
    <property type="entry name" value="ABC_tran"/>
    <property type="match status" value="2"/>
</dbReference>
<dbReference type="GO" id="GO:0015833">
    <property type="term" value="P:peptide transport"/>
    <property type="evidence" value="ECO:0007669"/>
    <property type="project" value="InterPro"/>
</dbReference>
<sequence>MSQFRKTLFDPQMAAIMAAAAAHTQQLMASRVTDNLGGEGRDVPAEQAFREKDPSLSAAEASQLAEEEPVVLSVRDLTVNFASEAGTVHAVRGMNFDLHRGETMGIVGESGSGKSVTSTTIMGLLDRNAKVTGSIKYKGDELLTKTDQEMAEIRGKNIAMVFQDPLSALTPVYSIGDQLKEALVIHNPKMTAEQIHDRSIELLNLVGIPNAEERLKAYPHQFSGGMRQRVVIAMAIANNPDVIIADEPTTALDVTIQAQVLDVLRKAQKETGAALIFITHDLGVIAGIADKILVMYAGRPVETAPVDDIFYRPAMPYTMGLLGAVPRSDQRKSRRLVPIPGAPMNLVNMPKGCPFSPRCPMATDICREKEPELADIPGRPHQKAACWHTDEIVSKNLTYMDVYHVGEGTKSIFEGIPREQRKLVLEVKGLKKYFPLTKGGFLRRKAGYVRAVDGVDLDVREGETVALVGESGSGKSTTLLEIMNLVKPQAGTICLFGQDVADKLTAAQKRELRSQIQYVFQDPMSSLDPRLPIYDILAEPMKAVHMSKQEINTRIAELMRLVELNPDQVDRFPAQFSGGQRQRIAIARALSVNPKLILLDEPVSSLDVSIQAGVLNLLEDLQNKLGVAYLLVAHNLSVIRHISSRVAVMYLGHIMEAGATDEVFDNPAHPYTQALISAVPVPDPEYERKHNRIVLQGELPSPAEKIEGCPFRMRCQLYSTLPDDKKLICQTQAPVLRPVEGDHEAACHFVDEAIALNNAQ</sequence>
<dbReference type="InterPro" id="IPR027417">
    <property type="entry name" value="P-loop_NTPase"/>
</dbReference>
<evidence type="ECO:0000256" key="1">
    <source>
        <dbReference type="ARBA" id="ARBA00004202"/>
    </source>
</evidence>
<dbReference type="NCBIfam" id="NF008453">
    <property type="entry name" value="PRK11308.1"/>
    <property type="match status" value="2"/>
</dbReference>
<evidence type="ECO:0000313" key="10">
    <source>
        <dbReference type="Proteomes" id="UP000228976"/>
    </source>
</evidence>
<evidence type="ECO:0000313" key="9">
    <source>
        <dbReference type="EMBL" id="OZG55221.1"/>
    </source>
</evidence>
<dbReference type="EMBL" id="MWWU01000004">
    <property type="protein sequence ID" value="OZG55221.1"/>
    <property type="molecule type" value="Genomic_DNA"/>
</dbReference>
<comment type="similarity">
    <text evidence="2">Belongs to the ABC transporter superfamily.</text>
</comment>
<dbReference type="InterPro" id="IPR013563">
    <property type="entry name" value="Oligopep_ABC_C"/>
</dbReference>
<keyword evidence="3" id="KW-0813">Transport</keyword>
<organism evidence="9 10">
    <name type="scientific">Aeriscardovia aeriphila</name>
    <dbReference type="NCBI Taxonomy" id="218139"/>
    <lineage>
        <taxon>Bacteria</taxon>
        <taxon>Bacillati</taxon>
        <taxon>Actinomycetota</taxon>
        <taxon>Actinomycetes</taxon>
        <taxon>Bifidobacteriales</taxon>
        <taxon>Bifidobacteriaceae</taxon>
        <taxon>Aeriscardovia</taxon>
    </lineage>
</organism>
<dbReference type="PANTHER" id="PTHR43297">
    <property type="entry name" value="OLIGOPEPTIDE TRANSPORT ATP-BINDING PROTEIN APPD"/>
    <property type="match status" value="1"/>
</dbReference>
<proteinExistence type="inferred from homology"/>
<evidence type="ECO:0000256" key="4">
    <source>
        <dbReference type="ARBA" id="ARBA00022475"/>
    </source>
</evidence>
<keyword evidence="10" id="KW-1185">Reference proteome</keyword>
<comment type="caution">
    <text evidence="9">The sequence shown here is derived from an EMBL/GenBank/DDBJ whole genome shotgun (WGS) entry which is preliminary data.</text>
</comment>
<dbReference type="GO" id="GO:0005886">
    <property type="term" value="C:plasma membrane"/>
    <property type="evidence" value="ECO:0007669"/>
    <property type="project" value="UniProtKB-SubCell"/>
</dbReference>
<dbReference type="GO" id="GO:0016887">
    <property type="term" value="F:ATP hydrolysis activity"/>
    <property type="evidence" value="ECO:0007669"/>
    <property type="project" value="InterPro"/>
</dbReference>
<dbReference type="AlphaFoldDB" id="A0A261F7V0"/>
<dbReference type="InterPro" id="IPR017871">
    <property type="entry name" value="ABC_transporter-like_CS"/>
</dbReference>
<dbReference type="NCBIfam" id="NF007739">
    <property type="entry name" value="PRK10419.1"/>
    <property type="match status" value="2"/>
</dbReference>
<evidence type="ECO:0000256" key="3">
    <source>
        <dbReference type="ARBA" id="ARBA00022448"/>
    </source>
</evidence>
<evidence type="ECO:0000259" key="8">
    <source>
        <dbReference type="PROSITE" id="PS50893"/>
    </source>
</evidence>
<evidence type="ECO:0000256" key="5">
    <source>
        <dbReference type="ARBA" id="ARBA00022741"/>
    </source>
</evidence>
<dbReference type="PROSITE" id="PS50893">
    <property type="entry name" value="ABC_TRANSPORTER_2"/>
    <property type="match status" value="2"/>
</dbReference>
<feature type="domain" description="ABC transporter" evidence="8">
    <location>
        <begin position="74"/>
        <end position="322"/>
    </location>
</feature>
<feature type="domain" description="ABC transporter" evidence="8">
    <location>
        <begin position="425"/>
        <end position="676"/>
    </location>
</feature>
<evidence type="ECO:0000256" key="7">
    <source>
        <dbReference type="ARBA" id="ARBA00023136"/>
    </source>
</evidence>
<dbReference type="InterPro" id="IPR003593">
    <property type="entry name" value="AAA+_ATPase"/>
</dbReference>
<keyword evidence="5" id="KW-0547">Nucleotide-binding</keyword>
<accession>A0A261F7V0</accession>
<dbReference type="PROSITE" id="PS00211">
    <property type="entry name" value="ABC_TRANSPORTER_1"/>
    <property type="match status" value="2"/>
</dbReference>
<dbReference type="Proteomes" id="UP000228976">
    <property type="component" value="Unassembled WGS sequence"/>
</dbReference>
<keyword evidence="6" id="KW-0067">ATP-binding</keyword>
<protein>
    <submittedName>
        <fullName evidence="9">Oligopeptide/dipeptide ABC transporter ATPase</fullName>
    </submittedName>
</protein>
<dbReference type="NCBIfam" id="TIGR01727">
    <property type="entry name" value="oligo_HPY"/>
    <property type="match status" value="2"/>
</dbReference>
<dbReference type="SUPFAM" id="SSF52540">
    <property type="entry name" value="P-loop containing nucleoside triphosphate hydrolases"/>
    <property type="match status" value="2"/>
</dbReference>
<keyword evidence="4" id="KW-1003">Cell membrane</keyword>
<dbReference type="InterPro" id="IPR050388">
    <property type="entry name" value="ABC_Ni/Peptide_Import"/>
</dbReference>
<dbReference type="PANTHER" id="PTHR43297:SF2">
    <property type="entry name" value="DIPEPTIDE TRANSPORT ATP-BINDING PROTEIN DPPD"/>
    <property type="match status" value="1"/>
</dbReference>